<dbReference type="InterPro" id="IPR018247">
    <property type="entry name" value="EF_Hand_1_Ca_BS"/>
</dbReference>
<feature type="compositionally biased region" description="Polar residues" evidence="4">
    <location>
        <begin position="62"/>
        <end position="71"/>
    </location>
</feature>
<dbReference type="EMBL" id="CAJNOL010000687">
    <property type="protein sequence ID" value="CAF1166841.1"/>
    <property type="molecule type" value="Genomic_DNA"/>
</dbReference>
<dbReference type="PANTHER" id="PTHR23055:SF69">
    <property type="entry name" value="NEURONAL CALCIUM SENSOR 2"/>
    <property type="match status" value="1"/>
</dbReference>
<sequence length="278" mass="32428">MFTLLPSLCLIGVQYFRQWKAPHYQEKNIIEIFEINDNNTKEIQKDIQIVVDQPTIPSNLDESVDSTSEGISDQDHGINLHKKRSHRRRRKTPLNGLSSDDITYLIKKTGFTRENILAWYEDFLRDCPDGKLSKKKFIDIYQQFYKKGHVTKFCEHAFRLFDKDGSGHMEFMEFLFAVSLTASKDPVRKIELFFSMYDIDHNGLIDQNEMRSVLESIYELMGVDISDPSRIDTKVHELFSKVECDSLGYLGKDQFAKACQIDRHIRKLLMPTTKSLNN</sequence>
<evidence type="ECO:0000313" key="8">
    <source>
        <dbReference type="EMBL" id="CAF1166841.1"/>
    </source>
</evidence>
<dbReference type="Pfam" id="PF13499">
    <property type="entry name" value="EF-hand_7"/>
    <property type="match status" value="1"/>
</dbReference>
<dbReference type="EMBL" id="CAJNOH010000035">
    <property type="protein sequence ID" value="CAF0790376.1"/>
    <property type="molecule type" value="Genomic_DNA"/>
</dbReference>
<dbReference type="EMBL" id="CAJNOL010000671">
    <property type="protein sequence ID" value="CAF1160633.1"/>
    <property type="molecule type" value="Genomic_DNA"/>
</dbReference>
<comment type="caution">
    <text evidence="8">The sequence shown here is derived from an EMBL/GenBank/DDBJ whole genome shotgun (WGS) entry which is preliminary data.</text>
</comment>
<feature type="domain" description="EF-hand" evidence="5">
    <location>
        <begin position="149"/>
        <end position="184"/>
    </location>
</feature>
<feature type="compositionally biased region" description="Basic residues" evidence="4">
    <location>
        <begin position="79"/>
        <end position="92"/>
    </location>
</feature>
<feature type="region of interest" description="Disordered" evidence="4">
    <location>
        <begin position="62"/>
        <end position="94"/>
    </location>
</feature>
<proteinExistence type="predicted"/>
<protein>
    <recommendedName>
        <fullName evidence="5">EF-hand domain-containing protein</fullName>
    </recommendedName>
</protein>
<dbReference type="SUPFAM" id="SSF47473">
    <property type="entry name" value="EF-hand"/>
    <property type="match status" value="1"/>
</dbReference>
<dbReference type="PROSITE" id="PS00018">
    <property type="entry name" value="EF_HAND_1"/>
    <property type="match status" value="2"/>
</dbReference>
<evidence type="ECO:0000259" key="5">
    <source>
        <dbReference type="PROSITE" id="PS50222"/>
    </source>
</evidence>
<gene>
    <name evidence="7" type="ORF">JXQ802_LOCUS22240</name>
    <name evidence="8" type="ORF">JXQ802_LOCUS22569</name>
    <name evidence="6" type="ORF">PYM288_LOCUS4097</name>
</gene>
<feature type="domain" description="EF-hand" evidence="5">
    <location>
        <begin position="185"/>
        <end position="220"/>
    </location>
</feature>
<dbReference type="PROSITE" id="PS50222">
    <property type="entry name" value="EF_HAND_2"/>
    <property type="match status" value="2"/>
</dbReference>
<evidence type="ECO:0000313" key="7">
    <source>
        <dbReference type="EMBL" id="CAF1160633.1"/>
    </source>
</evidence>
<evidence type="ECO:0000313" key="9">
    <source>
        <dbReference type="Proteomes" id="UP000663870"/>
    </source>
</evidence>
<dbReference type="SMART" id="SM00054">
    <property type="entry name" value="EFh"/>
    <property type="match status" value="3"/>
</dbReference>
<dbReference type="CDD" id="cd00051">
    <property type="entry name" value="EFh"/>
    <property type="match status" value="1"/>
</dbReference>
<dbReference type="InterPro" id="IPR002048">
    <property type="entry name" value="EF_hand_dom"/>
</dbReference>
<dbReference type="InterPro" id="IPR028846">
    <property type="entry name" value="Recoverin"/>
</dbReference>
<name>A0A814TVI6_9BILA</name>
<keyword evidence="2" id="KW-0677">Repeat</keyword>
<evidence type="ECO:0000256" key="3">
    <source>
        <dbReference type="ARBA" id="ARBA00022837"/>
    </source>
</evidence>
<dbReference type="Proteomes" id="UP000663854">
    <property type="component" value="Unassembled WGS sequence"/>
</dbReference>
<keyword evidence="3" id="KW-0106">Calcium</keyword>
<evidence type="ECO:0000256" key="4">
    <source>
        <dbReference type="SAM" id="MobiDB-lite"/>
    </source>
</evidence>
<dbReference type="GO" id="GO:0005509">
    <property type="term" value="F:calcium ion binding"/>
    <property type="evidence" value="ECO:0007669"/>
    <property type="project" value="InterPro"/>
</dbReference>
<evidence type="ECO:0000313" key="6">
    <source>
        <dbReference type="EMBL" id="CAF0790376.1"/>
    </source>
</evidence>
<dbReference type="AlphaFoldDB" id="A0A814TVI6"/>
<dbReference type="PRINTS" id="PR00450">
    <property type="entry name" value="RECOVERIN"/>
</dbReference>
<reference evidence="8" key="1">
    <citation type="submission" date="2021-02" db="EMBL/GenBank/DDBJ databases">
        <authorList>
            <person name="Nowell W R."/>
        </authorList>
    </citation>
    <scope>NUCLEOTIDE SEQUENCE</scope>
</reference>
<evidence type="ECO:0000256" key="1">
    <source>
        <dbReference type="ARBA" id="ARBA00022723"/>
    </source>
</evidence>
<organism evidence="8 9">
    <name type="scientific">Rotaria sordida</name>
    <dbReference type="NCBI Taxonomy" id="392033"/>
    <lineage>
        <taxon>Eukaryota</taxon>
        <taxon>Metazoa</taxon>
        <taxon>Spiralia</taxon>
        <taxon>Gnathifera</taxon>
        <taxon>Rotifera</taxon>
        <taxon>Eurotatoria</taxon>
        <taxon>Bdelloidea</taxon>
        <taxon>Philodinida</taxon>
        <taxon>Philodinidae</taxon>
        <taxon>Rotaria</taxon>
    </lineage>
</organism>
<dbReference type="Gene3D" id="1.10.238.10">
    <property type="entry name" value="EF-hand"/>
    <property type="match status" value="1"/>
</dbReference>
<keyword evidence="9" id="KW-1185">Reference proteome</keyword>
<dbReference type="PANTHER" id="PTHR23055">
    <property type="entry name" value="CALCIUM BINDING PROTEINS"/>
    <property type="match status" value="1"/>
</dbReference>
<accession>A0A814TVI6</accession>
<dbReference type="InterPro" id="IPR011992">
    <property type="entry name" value="EF-hand-dom_pair"/>
</dbReference>
<dbReference type="Proteomes" id="UP000663870">
    <property type="component" value="Unassembled WGS sequence"/>
</dbReference>
<evidence type="ECO:0000256" key="2">
    <source>
        <dbReference type="ARBA" id="ARBA00022737"/>
    </source>
</evidence>
<keyword evidence="1" id="KW-0479">Metal-binding</keyword>